<evidence type="ECO:0000256" key="1">
    <source>
        <dbReference type="ARBA" id="ARBA00004651"/>
    </source>
</evidence>
<evidence type="ECO:0000259" key="7">
    <source>
        <dbReference type="Pfam" id="PF02656"/>
    </source>
</evidence>
<accession>A0A7D8AD32</accession>
<evidence type="ECO:0000256" key="4">
    <source>
        <dbReference type="ARBA" id="ARBA00022989"/>
    </source>
</evidence>
<evidence type="ECO:0000256" key="3">
    <source>
        <dbReference type="ARBA" id="ARBA00022692"/>
    </source>
</evidence>
<reference evidence="8 9" key="1">
    <citation type="journal article" date="2020" name="Front. Microbiol.">
        <title>Design of Bacterial Strain-Specific qPCR Assays Using NGS Data and Publicly Available Resources and Its Application to Track Biocontrol Strains.</title>
        <authorList>
            <person name="Hernandez I."/>
            <person name="Sant C."/>
            <person name="Martinez R."/>
            <person name="Fernandez C."/>
        </authorList>
    </citation>
    <scope>NUCLEOTIDE SEQUENCE [LARGE SCALE GENOMIC DNA]</scope>
    <source>
        <strain evidence="8 9">B24</strain>
    </source>
</reference>
<dbReference type="InterPro" id="IPR003807">
    <property type="entry name" value="DUF202"/>
</dbReference>
<dbReference type="PANTHER" id="PTHR34187:SF2">
    <property type="entry name" value="DUF202 DOMAIN-CONTAINING PROTEIN"/>
    <property type="match status" value="1"/>
</dbReference>
<dbReference type="Proteomes" id="UP000515708">
    <property type="component" value="Chromosome"/>
</dbReference>
<organism evidence="8 9">
    <name type="scientific">Microbacterium esteraromaticum</name>
    <dbReference type="NCBI Taxonomy" id="57043"/>
    <lineage>
        <taxon>Bacteria</taxon>
        <taxon>Bacillati</taxon>
        <taxon>Actinomycetota</taxon>
        <taxon>Actinomycetes</taxon>
        <taxon>Micrococcales</taxon>
        <taxon>Microbacteriaceae</taxon>
        <taxon>Microbacterium</taxon>
    </lineage>
</organism>
<evidence type="ECO:0000313" key="8">
    <source>
        <dbReference type="EMBL" id="QMU96342.1"/>
    </source>
</evidence>
<dbReference type="Pfam" id="PF02656">
    <property type="entry name" value="DUF202"/>
    <property type="match status" value="1"/>
</dbReference>
<evidence type="ECO:0000256" key="5">
    <source>
        <dbReference type="ARBA" id="ARBA00023136"/>
    </source>
</evidence>
<dbReference type="InterPro" id="IPR052053">
    <property type="entry name" value="IM_YidH-like"/>
</dbReference>
<comment type="subcellular location">
    <subcellularLocation>
        <location evidence="1">Cell membrane</location>
        <topology evidence="1">Multi-pass membrane protein</topology>
    </subcellularLocation>
</comment>
<evidence type="ECO:0000313" key="9">
    <source>
        <dbReference type="Proteomes" id="UP000515708"/>
    </source>
</evidence>
<protein>
    <submittedName>
        <fullName evidence="8">DUF202 domain-containing protein</fullName>
    </submittedName>
</protein>
<dbReference type="GO" id="GO:0005886">
    <property type="term" value="C:plasma membrane"/>
    <property type="evidence" value="ECO:0007669"/>
    <property type="project" value="UniProtKB-SubCell"/>
</dbReference>
<dbReference type="EMBL" id="CP043732">
    <property type="protein sequence ID" value="QMU96342.1"/>
    <property type="molecule type" value="Genomic_DNA"/>
</dbReference>
<keyword evidence="5 6" id="KW-0472">Membrane</keyword>
<keyword evidence="2" id="KW-1003">Cell membrane</keyword>
<feature type="transmembrane region" description="Helical" evidence="6">
    <location>
        <begin position="100"/>
        <end position="119"/>
    </location>
</feature>
<gene>
    <name evidence="8" type="ORF">FVO59_03310</name>
</gene>
<evidence type="ECO:0000256" key="6">
    <source>
        <dbReference type="SAM" id="Phobius"/>
    </source>
</evidence>
<keyword evidence="3 6" id="KW-0812">Transmembrane</keyword>
<feature type="transmembrane region" description="Helical" evidence="6">
    <location>
        <begin position="58"/>
        <end position="79"/>
    </location>
</feature>
<dbReference type="PANTHER" id="PTHR34187">
    <property type="entry name" value="FGR18P"/>
    <property type="match status" value="1"/>
</dbReference>
<evidence type="ECO:0000256" key="2">
    <source>
        <dbReference type="ARBA" id="ARBA00022475"/>
    </source>
</evidence>
<dbReference type="AlphaFoldDB" id="A0A7D8AD32"/>
<feature type="domain" description="DUF202" evidence="7">
    <location>
        <begin position="21"/>
        <end position="86"/>
    </location>
</feature>
<proteinExistence type="predicted"/>
<sequence length="120" mass="13098">MSPDRRFPRAVFGRGDEPDVRFSLANERTFLAWTRTALALMAGGVALEALALDLYAPLRLAASLVLIITGIVLPVIAWFEWARVEQRMREGRPLPHPPTGMVLAVAVVAAGVLVLLAILR</sequence>
<dbReference type="RefSeq" id="WP_182254617.1">
    <property type="nucleotide sequence ID" value="NZ_CP043732.1"/>
</dbReference>
<name>A0A7D8AD32_9MICO</name>
<keyword evidence="4 6" id="KW-1133">Transmembrane helix</keyword>